<evidence type="ECO:0000313" key="1">
    <source>
        <dbReference type="EMBL" id="QHV94584.1"/>
    </source>
</evidence>
<gene>
    <name evidence="1" type="ORF">GJR95_05945</name>
</gene>
<dbReference type="EMBL" id="CP045997">
    <property type="protein sequence ID" value="QHV94584.1"/>
    <property type="molecule type" value="Genomic_DNA"/>
</dbReference>
<keyword evidence="2" id="KW-1185">Reference proteome</keyword>
<dbReference type="Pfam" id="PF09982">
    <property type="entry name" value="LpxR"/>
    <property type="match status" value="1"/>
</dbReference>
<sequence>MCQSQLAFEYVHTLVPRFLQITLLCFLLIKTVGGLAQSVSFVDSLSTGSYFQVAWDNDAFQLRTKNTSDRYYTNGIHLKLLSNGFQKWPTQYALLKLTSKPDRRYDYQYDFGVGQEIYTPRNLAVRDRPLYPNDRPYAGYLYLSWGLVTSDAVSGRKLTSKLIVGVIGPLSGAAEVQKGFHLAENFKEPQGWGTQMQNDPAISYFVGYEARLVPQVTPVFDLIGRVDANIGMLSNYASMGTLIRIGLFNDYFQNANGLYDPPAGRSRRRVQFYATLGTSFRAVLDNSLLQGGWFNGVHNYYALPAVELKHFLGQIDFGGVIAYKNTQLSFTQSLRTSEFKNALDHQWGRLNLLFRCGR</sequence>
<dbReference type="Gene3D" id="2.40.128.140">
    <property type="entry name" value="Outer membrane protein"/>
    <property type="match status" value="1"/>
</dbReference>
<evidence type="ECO:0000313" key="2">
    <source>
        <dbReference type="Proteomes" id="UP000464577"/>
    </source>
</evidence>
<dbReference type="InterPro" id="IPR018707">
    <property type="entry name" value="LpxR"/>
</dbReference>
<proteinExistence type="predicted"/>
<reference evidence="1 2" key="1">
    <citation type="submission" date="2019-11" db="EMBL/GenBank/DDBJ databases">
        <title>Spirosoma endbachense sp. nov., isolated from a natural salt meadow.</title>
        <authorList>
            <person name="Rojas J."/>
            <person name="Ambika Manirajan B."/>
            <person name="Ratering S."/>
            <person name="Suarez C."/>
            <person name="Geissler-Plaum R."/>
            <person name="Schnell S."/>
        </authorList>
    </citation>
    <scope>NUCLEOTIDE SEQUENCE [LARGE SCALE GENOMIC DNA]</scope>
    <source>
        <strain evidence="1 2">I-24</strain>
    </source>
</reference>
<protein>
    <submittedName>
        <fullName evidence="1">DUF2219 family protein</fullName>
    </submittedName>
</protein>
<dbReference type="AlphaFoldDB" id="A0A6P1VPN8"/>
<name>A0A6P1VPN8_9BACT</name>
<dbReference type="Proteomes" id="UP000464577">
    <property type="component" value="Chromosome"/>
</dbReference>
<dbReference type="InterPro" id="IPR037107">
    <property type="entry name" value="Put_OMP_sf"/>
</dbReference>
<accession>A0A6P1VPN8</accession>
<organism evidence="1 2">
    <name type="scientific">Spirosoma endbachense</name>
    <dbReference type="NCBI Taxonomy" id="2666025"/>
    <lineage>
        <taxon>Bacteria</taxon>
        <taxon>Pseudomonadati</taxon>
        <taxon>Bacteroidota</taxon>
        <taxon>Cytophagia</taxon>
        <taxon>Cytophagales</taxon>
        <taxon>Cytophagaceae</taxon>
        <taxon>Spirosoma</taxon>
    </lineage>
</organism>
<dbReference type="KEGG" id="senf:GJR95_05945"/>